<keyword evidence="3" id="KW-0064">Aspartyl protease</keyword>
<dbReference type="PANTHER" id="PTHR13683">
    <property type="entry name" value="ASPARTYL PROTEASES"/>
    <property type="match status" value="1"/>
</dbReference>
<comment type="caution">
    <text evidence="8">The sequence shown here is derived from an EMBL/GenBank/DDBJ whole genome shotgun (WGS) entry which is preliminary data.</text>
</comment>
<evidence type="ECO:0000259" key="7">
    <source>
        <dbReference type="PROSITE" id="PS51767"/>
    </source>
</evidence>
<evidence type="ECO:0000313" key="9">
    <source>
        <dbReference type="Proteomes" id="UP000824120"/>
    </source>
</evidence>
<dbReference type="InterPro" id="IPR001461">
    <property type="entry name" value="Aspartic_peptidase_A1"/>
</dbReference>
<evidence type="ECO:0000256" key="4">
    <source>
        <dbReference type="ARBA" id="ARBA00022801"/>
    </source>
</evidence>
<keyword evidence="4" id="KW-0378">Hydrolase</keyword>
<accession>A0A9J5Y100</accession>
<sequence length="1200" mass="136598">MSLDPTKLPDPPMPSYTFTIYHCDVFEKSKFKNYDLLLENRFARCHARASYLASVLESQNGAQGGEMPELVQKSTNIFYGSGEYVASFLIGTQMIKNYLLLDTGSDLIWWQCGPCEACYKQDQPLYDSTASKTFQIIGCNQHGKSCRTVSPTYYCNLENFECRYDMHYGDNSQTKGFIADDVITFLVEHWQVRVTFGCSKDQTGELNFSSFASGIVGLGRDLPDGYSLPSQFGGNVMSMCLPSFDSGKGSVLSFHTSKWPRSKSAKLLFNYRYPSFYFVNIYKVFINDREVPVSPSWWNFKGPMMNSGMFVDTGTSYTTFPHDFYTVFRYIFREEVQDIPMAEIPVQPFDTCYKEDPNGRDLYFPVVKLYFGSVNSSTMLLLAQERVVVHYRGLYCLAFVGWNSERSVLGMTQLQGVGLTFDTISTMEKILHFHLFTSIIFSILFIVLGNTNSLSPLNSTYIMQARKRFMSLDPTKLPDPPMPSYTFTVYHRDVFEKSKLKDYDSLHENRLARSHARANYLASVIKSQNGAQGGEMLELVPKSTDTIYRNGEYVATFLIGTQMIKNYLLIDTGSDLVWWQCGPCEACYKQDQPLYDSTASKTFRIIGCNKYALRCRTVDPAFHCNQENFECRYDLVYGDHVQTKGFIADDVITFNLDDHRTIRITFGCSKDQTGEKNFSAFSAGILGLGRGDGQYSLPSQFRGHIMSMCLPTFNSGKGSVLSFHTSKWPRATSAKLLFNYRFPSLYYVNIYKVFINDREVPVSPSWWKFKSDMGGGMLVDTGTTFTLLPHDFYIVLRYIFREEVRDIPMAEDPSNTFDTCYREYPSGGNLYFPVVKLYFGSVNSSTMLLLTQERVIVNHRGVYCLAFVGWDYDFSILGMTQLQGVGLTFDSSAILGNEKSFSRLNSSYIMEAKKRFMSFDITKLVDPPMPSYTFALYSRDLFEKSKFKDYDSLLENKIARSQARAKHLAWILESGNVTRLHESKRDNGNVPKTTSVQFLNAEYIATFNLGTDDHKFKRYLLVDTGSDLVWWQCGPCSKNKCYEQKNEPLYDLTKSRTYQKVNCRAQSTKCLLRPKIIECSSYENTCVYDYNYEDGGRTKGWIAEDVITFVLDQKTERILFGCGRDQTSGKPFDGDFSGIAGLGRRRAGGYSLPSQFGADIMAICLPDFFTTGKSTISFHTSPFKKKTSAKLLPNPALPLF</sequence>
<dbReference type="AlphaFoldDB" id="A0A9J5Y100"/>
<dbReference type="InterPro" id="IPR032861">
    <property type="entry name" value="TAXi_N"/>
</dbReference>
<evidence type="ECO:0000256" key="1">
    <source>
        <dbReference type="ARBA" id="ARBA00007447"/>
    </source>
</evidence>
<dbReference type="Gene3D" id="2.40.70.10">
    <property type="entry name" value="Acid Proteases"/>
    <property type="match status" value="5"/>
</dbReference>
<evidence type="ECO:0000313" key="8">
    <source>
        <dbReference type="EMBL" id="KAG5593869.1"/>
    </source>
</evidence>
<dbReference type="Pfam" id="PF14543">
    <property type="entry name" value="TAXi_N"/>
    <property type="match status" value="3"/>
</dbReference>
<dbReference type="InterPro" id="IPR034161">
    <property type="entry name" value="Pepsin-like_plant"/>
</dbReference>
<dbReference type="GO" id="GO:0004190">
    <property type="term" value="F:aspartic-type endopeptidase activity"/>
    <property type="evidence" value="ECO:0007669"/>
    <property type="project" value="UniProtKB-KW"/>
</dbReference>
<dbReference type="EMBL" id="JACXVP010000007">
    <property type="protein sequence ID" value="KAG5593869.1"/>
    <property type="molecule type" value="Genomic_DNA"/>
</dbReference>
<proteinExistence type="inferred from homology"/>
<gene>
    <name evidence="8" type="ORF">H5410_035101</name>
</gene>
<feature type="domain" description="Peptidase A1" evidence="7">
    <location>
        <begin position="1003"/>
        <end position="1200"/>
    </location>
</feature>
<feature type="domain" description="Peptidase A1" evidence="7">
    <location>
        <begin position="553"/>
        <end position="902"/>
    </location>
</feature>
<feature type="active site" evidence="6">
    <location>
        <position position="102"/>
    </location>
</feature>
<evidence type="ECO:0000256" key="5">
    <source>
        <dbReference type="ARBA" id="ARBA00023180"/>
    </source>
</evidence>
<feature type="domain" description="Peptidase A1" evidence="7">
    <location>
        <begin position="84"/>
        <end position="434"/>
    </location>
</feature>
<dbReference type="GO" id="GO:0006508">
    <property type="term" value="P:proteolysis"/>
    <property type="evidence" value="ECO:0007669"/>
    <property type="project" value="UniProtKB-KW"/>
</dbReference>
<evidence type="ECO:0000256" key="6">
    <source>
        <dbReference type="PIRSR" id="PIRSR601461-1"/>
    </source>
</evidence>
<dbReference type="Pfam" id="PF14541">
    <property type="entry name" value="TAXi_C"/>
    <property type="match status" value="2"/>
</dbReference>
<reference evidence="8 9" key="1">
    <citation type="submission" date="2020-09" db="EMBL/GenBank/DDBJ databases">
        <title>De no assembly of potato wild relative species, Solanum commersonii.</title>
        <authorList>
            <person name="Cho K."/>
        </authorList>
    </citation>
    <scope>NUCLEOTIDE SEQUENCE [LARGE SCALE GENOMIC DNA]</scope>
    <source>
        <strain evidence="8">LZ3.2</strain>
        <tissue evidence="8">Leaf</tissue>
    </source>
</reference>
<dbReference type="PROSITE" id="PS51767">
    <property type="entry name" value="PEPTIDASE_A1"/>
    <property type="match status" value="3"/>
</dbReference>
<dbReference type="InterPro" id="IPR001969">
    <property type="entry name" value="Aspartic_peptidase_AS"/>
</dbReference>
<keyword evidence="9" id="KW-1185">Reference proteome</keyword>
<dbReference type="PANTHER" id="PTHR13683:SF802">
    <property type="entry name" value="PEPTIDASE A1 DOMAIN-CONTAINING PROTEIN"/>
    <property type="match status" value="1"/>
</dbReference>
<dbReference type="FunFam" id="2.40.70.10:FF:000021">
    <property type="entry name" value="Aspartyl protease AED1"/>
    <property type="match status" value="2"/>
</dbReference>
<evidence type="ECO:0000256" key="3">
    <source>
        <dbReference type="ARBA" id="ARBA00022750"/>
    </source>
</evidence>
<dbReference type="CDD" id="cd05476">
    <property type="entry name" value="pepsin_A_like_plant"/>
    <property type="match status" value="1"/>
</dbReference>
<feature type="active site" evidence="6">
    <location>
        <position position="312"/>
    </location>
</feature>
<comment type="similarity">
    <text evidence="1">Belongs to the peptidase A1 family.</text>
</comment>
<dbReference type="OrthoDB" id="851873at2759"/>
<evidence type="ECO:0000256" key="2">
    <source>
        <dbReference type="ARBA" id="ARBA00022670"/>
    </source>
</evidence>
<organism evidence="8 9">
    <name type="scientific">Solanum commersonii</name>
    <name type="common">Commerson's wild potato</name>
    <name type="synonym">Commerson's nightshade</name>
    <dbReference type="NCBI Taxonomy" id="4109"/>
    <lineage>
        <taxon>Eukaryota</taxon>
        <taxon>Viridiplantae</taxon>
        <taxon>Streptophyta</taxon>
        <taxon>Embryophyta</taxon>
        <taxon>Tracheophyta</taxon>
        <taxon>Spermatophyta</taxon>
        <taxon>Magnoliopsida</taxon>
        <taxon>eudicotyledons</taxon>
        <taxon>Gunneridae</taxon>
        <taxon>Pentapetalae</taxon>
        <taxon>asterids</taxon>
        <taxon>lamiids</taxon>
        <taxon>Solanales</taxon>
        <taxon>Solanaceae</taxon>
        <taxon>Solanoideae</taxon>
        <taxon>Solaneae</taxon>
        <taxon>Solanum</taxon>
    </lineage>
</organism>
<dbReference type="InterPro" id="IPR021109">
    <property type="entry name" value="Peptidase_aspartic_dom_sf"/>
</dbReference>
<keyword evidence="5" id="KW-0325">Glycoprotein</keyword>
<protein>
    <recommendedName>
        <fullName evidence="7">Peptidase A1 domain-containing protein</fullName>
    </recommendedName>
</protein>
<keyword evidence="2" id="KW-0645">Protease</keyword>
<dbReference type="PROSITE" id="PS00141">
    <property type="entry name" value="ASP_PROTEASE"/>
    <property type="match status" value="1"/>
</dbReference>
<dbReference type="InterPro" id="IPR032799">
    <property type="entry name" value="TAXi_C"/>
</dbReference>
<dbReference type="SUPFAM" id="SSF50630">
    <property type="entry name" value="Acid proteases"/>
    <property type="match status" value="3"/>
</dbReference>
<dbReference type="Proteomes" id="UP000824120">
    <property type="component" value="Chromosome 7"/>
</dbReference>
<dbReference type="InterPro" id="IPR033121">
    <property type="entry name" value="PEPTIDASE_A1"/>
</dbReference>
<name>A0A9J5Y100_SOLCO</name>